<accession>A0A0L9TDN9</accession>
<dbReference type="EMBL" id="KQ258419">
    <property type="protein sequence ID" value="KOM28279.1"/>
    <property type="molecule type" value="Genomic_DNA"/>
</dbReference>
<gene>
    <name evidence="1" type="ORF">LR48_Vigan511s010200</name>
</gene>
<name>A0A0L9TDN9_PHAAN</name>
<dbReference type="AlphaFoldDB" id="A0A0L9TDN9"/>
<evidence type="ECO:0000313" key="2">
    <source>
        <dbReference type="Proteomes" id="UP000053144"/>
    </source>
</evidence>
<protein>
    <submittedName>
        <fullName evidence="1">Uncharacterized protein</fullName>
    </submittedName>
</protein>
<evidence type="ECO:0000313" key="1">
    <source>
        <dbReference type="EMBL" id="KOM28279.1"/>
    </source>
</evidence>
<proteinExistence type="predicted"/>
<dbReference type="Gramene" id="KOM28279">
    <property type="protein sequence ID" value="KOM28279"/>
    <property type="gene ID" value="LR48_Vigan511s010200"/>
</dbReference>
<organism evidence="1 2">
    <name type="scientific">Phaseolus angularis</name>
    <name type="common">Azuki bean</name>
    <name type="synonym">Vigna angularis</name>
    <dbReference type="NCBI Taxonomy" id="3914"/>
    <lineage>
        <taxon>Eukaryota</taxon>
        <taxon>Viridiplantae</taxon>
        <taxon>Streptophyta</taxon>
        <taxon>Embryophyta</taxon>
        <taxon>Tracheophyta</taxon>
        <taxon>Spermatophyta</taxon>
        <taxon>Magnoliopsida</taxon>
        <taxon>eudicotyledons</taxon>
        <taxon>Gunneridae</taxon>
        <taxon>Pentapetalae</taxon>
        <taxon>rosids</taxon>
        <taxon>fabids</taxon>
        <taxon>Fabales</taxon>
        <taxon>Fabaceae</taxon>
        <taxon>Papilionoideae</taxon>
        <taxon>50 kb inversion clade</taxon>
        <taxon>NPAAA clade</taxon>
        <taxon>indigoferoid/millettioid clade</taxon>
        <taxon>Phaseoleae</taxon>
        <taxon>Vigna</taxon>
    </lineage>
</organism>
<reference evidence="2" key="1">
    <citation type="journal article" date="2015" name="Proc. Natl. Acad. Sci. U.S.A.">
        <title>Genome sequencing of adzuki bean (Vigna angularis) provides insight into high starch and low fat accumulation and domestication.</title>
        <authorList>
            <person name="Yang K."/>
            <person name="Tian Z."/>
            <person name="Chen C."/>
            <person name="Luo L."/>
            <person name="Zhao B."/>
            <person name="Wang Z."/>
            <person name="Yu L."/>
            <person name="Li Y."/>
            <person name="Sun Y."/>
            <person name="Li W."/>
            <person name="Chen Y."/>
            <person name="Li Y."/>
            <person name="Zhang Y."/>
            <person name="Ai D."/>
            <person name="Zhao J."/>
            <person name="Shang C."/>
            <person name="Ma Y."/>
            <person name="Wu B."/>
            <person name="Wang M."/>
            <person name="Gao L."/>
            <person name="Sun D."/>
            <person name="Zhang P."/>
            <person name="Guo F."/>
            <person name="Wang W."/>
            <person name="Li Y."/>
            <person name="Wang J."/>
            <person name="Varshney R.K."/>
            <person name="Wang J."/>
            <person name="Ling H.Q."/>
            <person name="Wan P."/>
        </authorList>
    </citation>
    <scope>NUCLEOTIDE SEQUENCE</scope>
    <source>
        <strain evidence="2">cv. Jingnong 6</strain>
    </source>
</reference>
<dbReference type="Proteomes" id="UP000053144">
    <property type="component" value="Unassembled WGS sequence"/>
</dbReference>
<sequence>MSSRGMPQVKDVVLLYPRWWLMAAWWPEKGDSVVAAHGVEKVDVAAWIIGEILAAARDTVAA</sequence>